<accession>A0A1E5Q898</accession>
<dbReference type="PANTHER" id="PTHR46523:SF1">
    <property type="entry name" value="DCTP PYROPHOSPHATASE 1"/>
    <property type="match status" value="1"/>
</dbReference>
<gene>
    <name evidence="1" type="ORF">BEN30_09140</name>
</gene>
<evidence type="ECO:0000313" key="1">
    <source>
        <dbReference type="EMBL" id="OEJ67581.1"/>
    </source>
</evidence>
<protein>
    <submittedName>
        <fullName evidence="1">Nucleotide pyrophosphohydrolase</fullName>
    </submittedName>
</protein>
<dbReference type="OrthoDB" id="9791898at2"/>
<dbReference type="Proteomes" id="UP000095347">
    <property type="component" value="Unassembled WGS sequence"/>
</dbReference>
<dbReference type="EMBL" id="MCGG01000021">
    <property type="protein sequence ID" value="OEJ67581.1"/>
    <property type="molecule type" value="Genomic_DNA"/>
</dbReference>
<dbReference type="Pfam" id="PF12643">
    <property type="entry name" value="MazG-like"/>
    <property type="match status" value="1"/>
</dbReference>
<dbReference type="PANTHER" id="PTHR46523">
    <property type="entry name" value="DCTP PYROPHOSPHATASE 1"/>
    <property type="match status" value="1"/>
</dbReference>
<dbReference type="SUPFAM" id="SSF101386">
    <property type="entry name" value="all-alpha NTP pyrophosphatases"/>
    <property type="match status" value="1"/>
</dbReference>
<dbReference type="InterPro" id="IPR052555">
    <property type="entry name" value="dCTP_Pyrophosphatase"/>
</dbReference>
<comment type="caution">
    <text evidence="1">The sequence shown here is derived from an EMBL/GenBank/DDBJ whole genome shotgun (WGS) entry which is preliminary data.</text>
</comment>
<dbReference type="STRING" id="28181.BEN30_09140"/>
<sequence length="118" mass="13723">MTDTIQNLTHRLTQFRDAREWRQFHSLKDLIISVGIESGELLELVQWKDTQAIEDAITDPDFRTRLGEEISDVFLYLLLVAERAGLDLVEEAHRKIDHNDAKYPVEKARGNAKKYTEL</sequence>
<keyword evidence="1" id="KW-0378">Hydrolase</keyword>
<name>A0A1E5Q898_9PROT</name>
<dbReference type="CDD" id="cd11537">
    <property type="entry name" value="NTP-PPase_RS21-C6_like"/>
    <property type="match status" value="1"/>
</dbReference>
<dbReference type="GO" id="GO:0047429">
    <property type="term" value="F:nucleoside triphosphate diphosphatase activity"/>
    <property type="evidence" value="ECO:0007669"/>
    <property type="project" value="InterPro"/>
</dbReference>
<dbReference type="AlphaFoldDB" id="A0A1E5Q898"/>
<reference evidence="2" key="1">
    <citation type="submission" date="2016-07" db="EMBL/GenBank/DDBJ databases">
        <authorList>
            <person name="Florea S."/>
            <person name="Webb J.S."/>
            <person name="Jaromczyk J."/>
            <person name="Schardl C.L."/>
        </authorList>
    </citation>
    <scope>NUCLEOTIDE SEQUENCE [LARGE SCALE GENOMIC DNA]</scope>
    <source>
        <strain evidence="2">MV-1</strain>
    </source>
</reference>
<proteinExistence type="predicted"/>
<dbReference type="RefSeq" id="WP_069957734.1">
    <property type="nucleotide sequence ID" value="NZ_MCGG01000021.1"/>
</dbReference>
<dbReference type="InterPro" id="IPR025984">
    <property type="entry name" value="DCTPP"/>
</dbReference>
<keyword evidence="2" id="KW-1185">Reference proteome</keyword>
<dbReference type="PIRSF" id="PIRSF029826">
    <property type="entry name" value="UCP029826_pph"/>
    <property type="match status" value="1"/>
</dbReference>
<dbReference type="GO" id="GO:0009143">
    <property type="term" value="P:nucleoside triphosphate catabolic process"/>
    <property type="evidence" value="ECO:0007669"/>
    <property type="project" value="InterPro"/>
</dbReference>
<dbReference type="Gene3D" id="1.10.287.1080">
    <property type="entry name" value="MazG-like"/>
    <property type="match status" value="1"/>
</dbReference>
<evidence type="ECO:0000313" key="2">
    <source>
        <dbReference type="Proteomes" id="UP000095347"/>
    </source>
</evidence>
<organism evidence="1 2">
    <name type="scientific">Magnetovibrio blakemorei</name>
    <dbReference type="NCBI Taxonomy" id="28181"/>
    <lineage>
        <taxon>Bacteria</taxon>
        <taxon>Pseudomonadati</taxon>
        <taxon>Pseudomonadota</taxon>
        <taxon>Alphaproteobacteria</taxon>
        <taxon>Rhodospirillales</taxon>
        <taxon>Magnetovibrionaceae</taxon>
        <taxon>Magnetovibrio</taxon>
    </lineage>
</organism>